<proteinExistence type="predicted"/>
<name>A0A6A5HL74_CAERE</name>
<dbReference type="AlphaFoldDB" id="A0A6A5HL74"/>
<evidence type="ECO:0000313" key="1">
    <source>
        <dbReference type="EMBL" id="KAF1767133.1"/>
    </source>
</evidence>
<dbReference type="KEGG" id="crq:GCK72_007091"/>
<comment type="caution">
    <text evidence="1">The sequence shown here is derived from an EMBL/GenBank/DDBJ whole genome shotgun (WGS) entry which is preliminary data.</text>
</comment>
<evidence type="ECO:0000313" key="2">
    <source>
        <dbReference type="Proteomes" id="UP000483820"/>
    </source>
</evidence>
<dbReference type="RefSeq" id="XP_053590170.1">
    <property type="nucleotide sequence ID" value="XM_053725976.1"/>
</dbReference>
<accession>A0A6A5HL74</accession>
<organism evidence="1 2">
    <name type="scientific">Caenorhabditis remanei</name>
    <name type="common">Caenorhabditis vulgaris</name>
    <dbReference type="NCBI Taxonomy" id="31234"/>
    <lineage>
        <taxon>Eukaryota</taxon>
        <taxon>Metazoa</taxon>
        <taxon>Ecdysozoa</taxon>
        <taxon>Nematoda</taxon>
        <taxon>Chromadorea</taxon>
        <taxon>Rhabditida</taxon>
        <taxon>Rhabditina</taxon>
        <taxon>Rhabditomorpha</taxon>
        <taxon>Rhabditoidea</taxon>
        <taxon>Rhabditidae</taxon>
        <taxon>Peloderinae</taxon>
        <taxon>Caenorhabditis</taxon>
    </lineage>
</organism>
<gene>
    <name evidence="1" type="ORF">GCK72_007091</name>
</gene>
<reference evidence="1 2" key="1">
    <citation type="submission" date="2019-12" db="EMBL/GenBank/DDBJ databases">
        <title>Chromosome-level assembly of the Caenorhabditis remanei genome.</title>
        <authorList>
            <person name="Teterina A.A."/>
            <person name="Willis J.H."/>
            <person name="Phillips P.C."/>
        </authorList>
    </citation>
    <scope>NUCLEOTIDE SEQUENCE [LARGE SCALE GENOMIC DNA]</scope>
    <source>
        <strain evidence="1 2">PX506</strain>
        <tissue evidence="1">Whole organism</tissue>
    </source>
</reference>
<protein>
    <submittedName>
        <fullName evidence="1">Uncharacterized protein</fullName>
    </submittedName>
</protein>
<sequence length="218" mass="24697">MVAFVPMPFFLCKSVTVSWLKREGKIVGIKINFNEVLIQQGLSNSHPNLNPGWNPFRTRQLEFLHIIELIPVVLKNMKSPLLAVLMRMNSVIGLSGFRTCHSVHFKSGGFGGREFDGGLIQIRFLHIVDGGWTEGMELRDVPMIVSVKTMTHKGKPNLEIPFMYARILSQSDFKSHCDSGSHLGVMYTQHLDCHIIRISSIWRLPHLTQSSIPGSYHF</sequence>
<dbReference type="CTD" id="78774293"/>
<dbReference type="GeneID" id="78774293"/>
<dbReference type="Proteomes" id="UP000483820">
    <property type="component" value="Chromosome II"/>
</dbReference>
<dbReference type="EMBL" id="WUAV01000002">
    <property type="protein sequence ID" value="KAF1767133.1"/>
    <property type="molecule type" value="Genomic_DNA"/>
</dbReference>